<accession>A0A249P7U9</accession>
<dbReference type="KEGG" id="esj:SJ05684_c05550"/>
<gene>
    <name evidence="1" type="ORF">SJ05684_c05550</name>
</gene>
<dbReference type="EMBL" id="CP023067">
    <property type="protein sequence ID" value="ASY62020.1"/>
    <property type="molecule type" value="Genomic_DNA"/>
</dbReference>
<reference evidence="1 2" key="1">
    <citation type="submission" date="2017-08" db="EMBL/GenBank/DDBJ databases">
        <title>Multipartite genome sequences of Sinorhizobium species nodulating soybeans.</title>
        <authorList>
            <person name="Tian C.F."/>
        </authorList>
    </citation>
    <scope>NUCLEOTIDE SEQUENCE [LARGE SCALE GENOMIC DNA]</scope>
    <source>
        <strain evidence="1 2">CCBAU 05684</strain>
    </source>
</reference>
<protein>
    <submittedName>
        <fullName evidence="1">Uncharacterized protein</fullName>
    </submittedName>
</protein>
<name>A0A249P7U9_9HYPH</name>
<dbReference type="Proteomes" id="UP000217211">
    <property type="component" value="Chromosome"/>
</dbReference>
<evidence type="ECO:0000313" key="2">
    <source>
        <dbReference type="Proteomes" id="UP000217211"/>
    </source>
</evidence>
<evidence type="ECO:0000313" key="1">
    <source>
        <dbReference type="EMBL" id="ASY62020.1"/>
    </source>
</evidence>
<keyword evidence="2" id="KW-1185">Reference proteome</keyword>
<organism evidence="1 2">
    <name type="scientific">Sinorhizobium sojae CCBAU 05684</name>
    <dbReference type="NCBI Taxonomy" id="716928"/>
    <lineage>
        <taxon>Bacteria</taxon>
        <taxon>Pseudomonadati</taxon>
        <taxon>Pseudomonadota</taxon>
        <taxon>Alphaproteobacteria</taxon>
        <taxon>Hyphomicrobiales</taxon>
        <taxon>Rhizobiaceae</taxon>
        <taxon>Sinorhizobium/Ensifer group</taxon>
        <taxon>Sinorhizobium</taxon>
    </lineage>
</organism>
<proteinExistence type="predicted"/>
<dbReference type="AlphaFoldDB" id="A0A249P7U9"/>
<sequence>MKLAGTMFRGIFARPAIICSWSISRFGLERQMAQKFDISKTRSVISCSLQIQQ</sequence>